<feature type="chain" id="PRO_5012728821" evidence="1">
    <location>
        <begin position="35"/>
        <end position="178"/>
    </location>
</feature>
<dbReference type="AlphaFoldDB" id="A0A1Q9EV00"/>
<dbReference type="EMBL" id="LSRX01000062">
    <property type="protein sequence ID" value="OLQ11248.1"/>
    <property type="molecule type" value="Genomic_DNA"/>
</dbReference>
<protein>
    <submittedName>
        <fullName evidence="2">Uncharacterized protein</fullName>
    </submittedName>
</protein>
<evidence type="ECO:0000256" key="1">
    <source>
        <dbReference type="SAM" id="SignalP"/>
    </source>
</evidence>
<dbReference type="Proteomes" id="UP000186817">
    <property type="component" value="Unassembled WGS sequence"/>
</dbReference>
<sequence>MCDSRPRTEQSRRRIKIALALMMMLFMGDDGMTAVDMTTATLLLHQVAMQWSHDFGLESGVGEARTARAFHFDQIFGKLAHPYAWKGKAKGRGPLGVHVQVHPDDFRGPRSDLRFYIYDLPGAANREILVQLHGRIRELAVHPSTCDYGLSPCSEMHGMGMFGGMRVFAAEVSFASTA</sequence>
<comment type="caution">
    <text evidence="2">The sequence shown here is derived from an EMBL/GenBank/DDBJ whole genome shotgun (WGS) entry which is preliminary data.</text>
</comment>
<dbReference type="OrthoDB" id="10440770at2759"/>
<gene>
    <name evidence="2" type="ORF">AK812_SmicGene4950</name>
</gene>
<evidence type="ECO:0000313" key="2">
    <source>
        <dbReference type="EMBL" id="OLQ11248.1"/>
    </source>
</evidence>
<organism evidence="2 3">
    <name type="scientific">Symbiodinium microadriaticum</name>
    <name type="common">Dinoflagellate</name>
    <name type="synonym">Zooxanthella microadriatica</name>
    <dbReference type="NCBI Taxonomy" id="2951"/>
    <lineage>
        <taxon>Eukaryota</taxon>
        <taxon>Sar</taxon>
        <taxon>Alveolata</taxon>
        <taxon>Dinophyceae</taxon>
        <taxon>Suessiales</taxon>
        <taxon>Symbiodiniaceae</taxon>
        <taxon>Symbiodinium</taxon>
    </lineage>
</organism>
<proteinExistence type="predicted"/>
<accession>A0A1Q9EV00</accession>
<reference evidence="2 3" key="1">
    <citation type="submission" date="2016-02" db="EMBL/GenBank/DDBJ databases">
        <title>Genome analysis of coral dinoflagellate symbionts highlights evolutionary adaptations to a symbiotic lifestyle.</title>
        <authorList>
            <person name="Aranda M."/>
            <person name="Li Y."/>
            <person name="Liew Y.J."/>
            <person name="Baumgarten S."/>
            <person name="Simakov O."/>
            <person name="Wilson M."/>
            <person name="Piel J."/>
            <person name="Ashoor H."/>
            <person name="Bougouffa S."/>
            <person name="Bajic V.B."/>
            <person name="Ryu T."/>
            <person name="Ravasi T."/>
            <person name="Bayer T."/>
            <person name="Micklem G."/>
            <person name="Kim H."/>
            <person name="Bhak J."/>
            <person name="Lajeunesse T.C."/>
            <person name="Voolstra C.R."/>
        </authorList>
    </citation>
    <scope>NUCLEOTIDE SEQUENCE [LARGE SCALE GENOMIC DNA]</scope>
    <source>
        <strain evidence="2 3">CCMP2467</strain>
    </source>
</reference>
<name>A0A1Q9EV00_SYMMI</name>
<feature type="signal peptide" evidence="1">
    <location>
        <begin position="1"/>
        <end position="34"/>
    </location>
</feature>
<keyword evidence="1" id="KW-0732">Signal</keyword>
<evidence type="ECO:0000313" key="3">
    <source>
        <dbReference type="Proteomes" id="UP000186817"/>
    </source>
</evidence>
<keyword evidence="3" id="KW-1185">Reference proteome</keyword>